<evidence type="ECO:0000256" key="11">
    <source>
        <dbReference type="SAM" id="Phobius"/>
    </source>
</evidence>
<name>A0AAE9Y4G4_9ACTN</name>
<dbReference type="InterPro" id="IPR039421">
    <property type="entry name" value="Type_1_exporter"/>
</dbReference>
<feature type="region of interest" description="Disordered" evidence="10">
    <location>
        <begin position="1"/>
        <end position="25"/>
    </location>
</feature>
<accession>A0AAE9Y4G4</accession>
<dbReference type="InterPro" id="IPR003439">
    <property type="entry name" value="ABC_transporter-like_ATP-bd"/>
</dbReference>
<dbReference type="EMBL" id="CP116942">
    <property type="protein sequence ID" value="WCO66455.1"/>
    <property type="molecule type" value="Genomic_DNA"/>
</dbReference>
<evidence type="ECO:0000313" key="14">
    <source>
        <dbReference type="EMBL" id="WCO66455.1"/>
    </source>
</evidence>
<dbReference type="GO" id="GO:0015421">
    <property type="term" value="F:ABC-type oligopeptide transporter activity"/>
    <property type="evidence" value="ECO:0007669"/>
    <property type="project" value="TreeGrafter"/>
</dbReference>
<dbReference type="AlphaFoldDB" id="A0AAE9Y4G4"/>
<dbReference type="GO" id="GO:0016887">
    <property type="term" value="F:ATP hydrolysis activity"/>
    <property type="evidence" value="ECO:0007669"/>
    <property type="project" value="InterPro"/>
</dbReference>
<evidence type="ECO:0000256" key="10">
    <source>
        <dbReference type="SAM" id="MobiDB-lite"/>
    </source>
</evidence>
<dbReference type="PANTHER" id="PTHR43394">
    <property type="entry name" value="ATP-DEPENDENT PERMEASE MDL1, MITOCHONDRIAL"/>
    <property type="match status" value="1"/>
</dbReference>
<keyword evidence="2" id="KW-0813">Transport</keyword>
<dbReference type="GO" id="GO:0005524">
    <property type="term" value="F:ATP binding"/>
    <property type="evidence" value="ECO:0007669"/>
    <property type="project" value="UniProtKB-KW"/>
</dbReference>
<dbReference type="SUPFAM" id="SSF52540">
    <property type="entry name" value="P-loop containing nucleoside triphosphate hydrolases"/>
    <property type="match status" value="1"/>
</dbReference>
<proteinExistence type="predicted"/>
<dbReference type="SUPFAM" id="SSF90123">
    <property type="entry name" value="ABC transporter transmembrane region"/>
    <property type="match status" value="1"/>
</dbReference>
<keyword evidence="3" id="KW-1003">Cell membrane</keyword>
<evidence type="ECO:0000256" key="8">
    <source>
        <dbReference type="ARBA" id="ARBA00022989"/>
    </source>
</evidence>
<sequence>MSSPLPVETGPDEVHEDETPDPIDVAASQEGGAVSAFRRVVRSMPEMRVGAGLSIGLALATSAGRVVVPILVQQVLDRGILGPDGYRPGFVAAATVVGVVVVLASWVVGRVALARLTRAAEAGLAGLRVRAFAHVHRLAAADHTESRRGVLVSRVTSDVETLARFWQWGAVVWITSLSTIVGILVVMLFYSWRLALLTVLVFVPLTVALRILQHRQLRIWDEVRTRVGDTLGEFSETIGGAPMIRAYGLEERSRARLHRSVDRQYRSEVRAARLFALMFPLGDVIGALAIACVAAVGVWQGPSWGLDAGEMVAVVFLVTLLVQPVAELGEVLDQTQQAAAGSRKVLATLDIPVAVVEPTDGEVLPEGPLAVAVRDVEFAYRTGPTVLSGISVDIPAGTSVAVVGETGSGKTTFASLLARLADPVAGRIEVAGVDLRDVAPRSRLVRVRMVPQDGFLFATTVRENIRLGHPAATDADIEGAVDTLGLRWWVDRLPRGLDTDAGERGGSLSVGERQLVALVRAQVSDPGLLVLDEATSAVDPETEMALAVALTRLAAGRTTVTVAHRLSTAERADLVLVFDRGHLVETGTHDELVAAGGTYAALHRSWVGGTRTA</sequence>
<dbReference type="PROSITE" id="PS50893">
    <property type="entry name" value="ABC_TRANSPORTER_2"/>
    <property type="match status" value="1"/>
</dbReference>
<dbReference type="FunFam" id="3.40.50.300:FF:001001">
    <property type="entry name" value="Multidrug ABC transporter ATP-binding protein"/>
    <property type="match status" value="1"/>
</dbReference>
<dbReference type="Gene3D" id="3.40.50.300">
    <property type="entry name" value="P-loop containing nucleotide triphosphate hydrolases"/>
    <property type="match status" value="1"/>
</dbReference>
<dbReference type="Pfam" id="PF00664">
    <property type="entry name" value="ABC_membrane"/>
    <property type="match status" value="1"/>
</dbReference>
<feature type="transmembrane region" description="Helical" evidence="11">
    <location>
        <begin position="195"/>
        <end position="212"/>
    </location>
</feature>
<evidence type="ECO:0000259" key="13">
    <source>
        <dbReference type="PROSITE" id="PS50929"/>
    </source>
</evidence>
<evidence type="ECO:0000313" key="15">
    <source>
        <dbReference type="Proteomes" id="UP001216390"/>
    </source>
</evidence>
<protein>
    <submittedName>
        <fullName evidence="14">ABC transporter ATP-binding protein</fullName>
    </submittedName>
</protein>
<evidence type="ECO:0000259" key="12">
    <source>
        <dbReference type="PROSITE" id="PS50893"/>
    </source>
</evidence>
<reference evidence="14" key="1">
    <citation type="submission" date="2023-01" db="EMBL/GenBank/DDBJ databases">
        <title>The diversity of Class Acidimicrobiia in South China Sea sediment environments and the proposal of Iamia marina sp. nov., a novel species of the genus Iamia.</title>
        <authorList>
            <person name="He Y."/>
            <person name="Tian X."/>
        </authorList>
    </citation>
    <scope>NUCLEOTIDE SEQUENCE</scope>
    <source>
        <strain evidence="14">DSM 19957</strain>
    </source>
</reference>
<feature type="compositionally biased region" description="Acidic residues" evidence="10">
    <location>
        <begin position="10"/>
        <end position="21"/>
    </location>
</feature>
<feature type="transmembrane region" description="Helical" evidence="11">
    <location>
        <begin position="88"/>
        <end position="108"/>
    </location>
</feature>
<dbReference type="GO" id="GO:0005886">
    <property type="term" value="C:plasma membrane"/>
    <property type="evidence" value="ECO:0007669"/>
    <property type="project" value="UniProtKB-SubCell"/>
</dbReference>
<keyword evidence="5 11" id="KW-0812">Transmembrane</keyword>
<evidence type="ECO:0000256" key="4">
    <source>
        <dbReference type="ARBA" id="ARBA00022519"/>
    </source>
</evidence>
<evidence type="ECO:0000256" key="1">
    <source>
        <dbReference type="ARBA" id="ARBA00004651"/>
    </source>
</evidence>
<feature type="domain" description="ABC transporter" evidence="12">
    <location>
        <begin position="371"/>
        <end position="605"/>
    </location>
</feature>
<comment type="subcellular location">
    <subcellularLocation>
        <location evidence="1">Cell membrane</location>
        <topology evidence="1">Multi-pass membrane protein</topology>
    </subcellularLocation>
</comment>
<dbReference type="InterPro" id="IPR036640">
    <property type="entry name" value="ABC1_TM_sf"/>
</dbReference>
<evidence type="ECO:0000256" key="9">
    <source>
        <dbReference type="ARBA" id="ARBA00023136"/>
    </source>
</evidence>
<keyword evidence="9 11" id="KW-0472">Membrane</keyword>
<keyword evidence="8 11" id="KW-1133">Transmembrane helix</keyword>
<dbReference type="SMART" id="SM00382">
    <property type="entry name" value="AAA"/>
    <property type="match status" value="1"/>
</dbReference>
<dbReference type="Pfam" id="PF00005">
    <property type="entry name" value="ABC_tran"/>
    <property type="match status" value="1"/>
</dbReference>
<dbReference type="InterPro" id="IPR011527">
    <property type="entry name" value="ABC1_TM_dom"/>
</dbReference>
<feature type="transmembrane region" description="Helical" evidence="11">
    <location>
        <begin position="49"/>
        <end position="68"/>
    </location>
</feature>
<evidence type="ECO:0000256" key="6">
    <source>
        <dbReference type="ARBA" id="ARBA00022741"/>
    </source>
</evidence>
<gene>
    <name evidence="14" type="ORF">PO878_18310</name>
</gene>
<organism evidence="14 15">
    <name type="scientific">Iamia majanohamensis</name>
    <dbReference type="NCBI Taxonomy" id="467976"/>
    <lineage>
        <taxon>Bacteria</taxon>
        <taxon>Bacillati</taxon>
        <taxon>Actinomycetota</taxon>
        <taxon>Acidimicrobiia</taxon>
        <taxon>Acidimicrobiales</taxon>
        <taxon>Iamiaceae</taxon>
        <taxon>Iamia</taxon>
    </lineage>
</organism>
<dbReference type="PROSITE" id="PS50929">
    <property type="entry name" value="ABC_TM1F"/>
    <property type="match status" value="1"/>
</dbReference>
<dbReference type="InterPro" id="IPR003593">
    <property type="entry name" value="AAA+_ATPase"/>
</dbReference>
<keyword evidence="4" id="KW-0997">Cell inner membrane</keyword>
<feature type="transmembrane region" description="Helical" evidence="11">
    <location>
        <begin position="274"/>
        <end position="299"/>
    </location>
</feature>
<dbReference type="RefSeq" id="WP_272735978.1">
    <property type="nucleotide sequence ID" value="NZ_CP116942.1"/>
</dbReference>
<evidence type="ECO:0000256" key="3">
    <source>
        <dbReference type="ARBA" id="ARBA00022475"/>
    </source>
</evidence>
<feature type="transmembrane region" description="Helical" evidence="11">
    <location>
        <begin position="170"/>
        <end position="189"/>
    </location>
</feature>
<keyword evidence="15" id="KW-1185">Reference proteome</keyword>
<dbReference type="Proteomes" id="UP001216390">
    <property type="component" value="Chromosome"/>
</dbReference>
<evidence type="ECO:0000256" key="2">
    <source>
        <dbReference type="ARBA" id="ARBA00022448"/>
    </source>
</evidence>
<dbReference type="Gene3D" id="1.20.1560.10">
    <property type="entry name" value="ABC transporter type 1, transmembrane domain"/>
    <property type="match status" value="1"/>
</dbReference>
<dbReference type="PANTHER" id="PTHR43394:SF1">
    <property type="entry name" value="ATP-BINDING CASSETTE SUB-FAMILY B MEMBER 10, MITOCHONDRIAL"/>
    <property type="match status" value="1"/>
</dbReference>
<keyword evidence="6" id="KW-0547">Nucleotide-binding</keyword>
<evidence type="ECO:0000256" key="5">
    <source>
        <dbReference type="ARBA" id="ARBA00022692"/>
    </source>
</evidence>
<evidence type="ECO:0000256" key="7">
    <source>
        <dbReference type="ARBA" id="ARBA00022840"/>
    </source>
</evidence>
<dbReference type="InterPro" id="IPR027417">
    <property type="entry name" value="P-loop_NTPase"/>
</dbReference>
<feature type="domain" description="ABC transmembrane type-1" evidence="13">
    <location>
        <begin position="53"/>
        <end position="337"/>
    </location>
</feature>
<dbReference type="KEGG" id="ima:PO878_18310"/>
<keyword evidence="7 14" id="KW-0067">ATP-binding</keyword>